<comment type="caution">
    <text evidence="2">The sequence shown here is derived from an EMBL/GenBank/DDBJ whole genome shotgun (WGS) entry which is preliminary data.</text>
</comment>
<sequence>MIIKVKVISSSRHPEIKKLENGTFIIKVKEKALEGKANQAVINTLSTYFKVKKQDISFLHGLKSKNKLIEINLK</sequence>
<dbReference type="Proteomes" id="UP000177246">
    <property type="component" value="Unassembled WGS sequence"/>
</dbReference>
<dbReference type="NCBIfam" id="TIGR00251">
    <property type="entry name" value="DUF167 family protein"/>
    <property type="match status" value="1"/>
</dbReference>
<dbReference type="InterPro" id="IPR036591">
    <property type="entry name" value="YggU-like_sf"/>
</dbReference>
<gene>
    <name evidence="2" type="ORF">A2430_00020</name>
</gene>
<organism evidence="2 3">
    <name type="scientific">Candidatus Liptonbacteria bacterium RIFOXYC1_FULL_36_8</name>
    <dbReference type="NCBI Taxonomy" id="1798655"/>
    <lineage>
        <taxon>Bacteria</taxon>
        <taxon>Candidatus Liptoniibacteriota</taxon>
    </lineage>
</organism>
<accession>A0A1G2CSC7</accession>
<proteinExistence type="inferred from homology"/>
<dbReference type="Pfam" id="PF02594">
    <property type="entry name" value="DUF167"/>
    <property type="match status" value="1"/>
</dbReference>
<dbReference type="SMART" id="SM01152">
    <property type="entry name" value="DUF167"/>
    <property type="match status" value="1"/>
</dbReference>
<comment type="similarity">
    <text evidence="1">Belongs to the UPF0235 family.</text>
</comment>
<dbReference type="EMBL" id="MHLF01000004">
    <property type="protein sequence ID" value="OGZ04276.1"/>
    <property type="molecule type" value="Genomic_DNA"/>
</dbReference>
<evidence type="ECO:0000313" key="3">
    <source>
        <dbReference type="Proteomes" id="UP000177246"/>
    </source>
</evidence>
<dbReference type="Gene3D" id="3.30.1200.10">
    <property type="entry name" value="YggU-like"/>
    <property type="match status" value="1"/>
</dbReference>
<reference evidence="2 3" key="1">
    <citation type="journal article" date="2016" name="Nat. Commun.">
        <title>Thousands of microbial genomes shed light on interconnected biogeochemical processes in an aquifer system.</title>
        <authorList>
            <person name="Anantharaman K."/>
            <person name="Brown C.T."/>
            <person name="Hug L.A."/>
            <person name="Sharon I."/>
            <person name="Castelle C.J."/>
            <person name="Probst A.J."/>
            <person name="Thomas B.C."/>
            <person name="Singh A."/>
            <person name="Wilkins M.J."/>
            <person name="Karaoz U."/>
            <person name="Brodie E.L."/>
            <person name="Williams K.H."/>
            <person name="Hubbard S.S."/>
            <person name="Banfield J.F."/>
        </authorList>
    </citation>
    <scope>NUCLEOTIDE SEQUENCE [LARGE SCALE GENOMIC DNA]</scope>
</reference>
<protein>
    <submittedName>
        <fullName evidence="2">Uncharacterized protein</fullName>
    </submittedName>
</protein>
<dbReference type="SUPFAM" id="SSF69786">
    <property type="entry name" value="YggU-like"/>
    <property type="match status" value="1"/>
</dbReference>
<evidence type="ECO:0000313" key="2">
    <source>
        <dbReference type="EMBL" id="OGZ04276.1"/>
    </source>
</evidence>
<dbReference type="AlphaFoldDB" id="A0A1G2CSC7"/>
<dbReference type="InterPro" id="IPR003746">
    <property type="entry name" value="DUF167"/>
</dbReference>
<evidence type="ECO:0000256" key="1">
    <source>
        <dbReference type="ARBA" id="ARBA00010364"/>
    </source>
</evidence>
<name>A0A1G2CSC7_9BACT</name>